<reference evidence="8" key="2">
    <citation type="submission" date="2021-05" db="UniProtKB">
        <authorList>
            <consortium name="EnsemblPlants"/>
        </authorList>
    </citation>
    <scope>IDENTIFICATION</scope>
    <source>
        <strain evidence="8">subsp. malaccensis</strain>
    </source>
</reference>
<dbReference type="Pfam" id="PF05633">
    <property type="entry name" value="ROH1-like"/>
    <property type="match status" value="1"/>
</dbReference>
<evidence type="ECO:0000256" key="6">
    <source>
        <dbReference type="SAM" id="MobiDB-lite"/>
    </source>
</evidence>
<evidence type="ECO:0000313" key="8">
    <source>
        <dbReference type="EnsemblPlants" id="Ma05_p18080.1"/>
    </source>
</evidence>
<evidence type="ECO:0000256" key="1">
    <source>
        <dbReference type="ARBA" id="ARBA00004167"/>
    </source>
</evidence>
<dbReference type="OrthoDB" id="1878996at2759"/>
<comment type="subcellular location">
    <subcellularLocation>
        <location evidence="1">Membrane</location>
        <topology evidence="1">Single-pass membrane protein</topology>
    </subcellularLocation>
</comment>
<evidence type="ECO:0000256" key="4">
    <source>
        <dbReference type="ARBA" id="ARBA00023136"/>
    </source>
</evidence>
<dbReference type="FunCoup" id="A0A804J5S0">
    <property type="interactions" value="1997"/>
</dbReference>
<feature type="compositionally biased region" description="Low complexity" evidence="6">
    <location>
        <begin position="195"/>
        <end position="212"/>
    </location>
</feature>
<name>A0A804J5S0_MUSAM</name>
<dbReference type="KEGG" id="mus:103985254"/>
<keyword evidence="9" id="KW-1185">Reference proteome</keyword>
<evidence type="ECO:0000256" key="5">
    <source>
        <dbReference type="ARBA" id="ARBA00035114"/>
    </source>
</evidence>
<dbReference type="PANTHER" id="PTHR31509">
    <property type="entry name" value="BPS1-LIKE PROTEIN"/>
    <property type="match status" value="1"/>
</dbReference>
<dbReference type="EnsemblPlants" id="Ma05_t18080.1">
    <property type="protein sequence ID" value="Ma05_p18080.1"/>
    <property type="gene ID" value="Ma05_g18080"/>
</dbReference>
<dbReference type="InterPro" id="IPR008511">
    <property type="entry name" value="ROH1-like"/>
</dbReference>
<protein>
    <submittedName>
        <fullName evidence="7">(wild Malaysian banana) hypothetical protein</fullName>
    </submittedName>
</protein>
<dbReference type="Proteomes" id="UP000012960">
    <property type="component" value="Unplaced"/>
</dbReference>
<sequence length="400" mass="44691">MLFGLIGGFDGVTMPTADFQGSSVPFAFSALSILSFRYDHPVNPPVDTHQCNHDACGEQRELVAFQRQVADLFHDLAAGDDEILSVAWMRRLLDTFLVCQEEFRVVLFGHHRSPVPVDRLVSDFFDRAVKALDVCNAVRDGVDQMRHWRKHLEIVLVALGPQQQHLGEGQLRRAKKALAEVAILMFDEKDVSSVPSHNGGLPSSSSSGDRSSHFRSLSCTVSRSWSAARLLQAIGSNLIVPRRNEVVATAGLAVPMYTMSSVLLFVMWALVAAIPCQDRGPQINFSIPRSFLWAAPIMSLHERILEESKKKDRKHSAGLLKEIEKIDKCVHHLRELIDAVQFPMTEEEEVEVMQGVQELAQVCEVLKEGLDPVERQVREVFVRIVRSRKEGLDGLLNGAE</sequence>
<evidence type="ECO:0000256" key="3">
    <source>
        <dbReference type="ARBA" id="ARBA00022989"/>
    </source>
</evidence>
<keyword evidence="4" id="KW-0472">Membrane</keyword>
<reference evidence="7" key="1">
    <citation type="submission" date="2021-03" db="EMBL/GenBank/DDBJ databases">
        <authorList>
            <consortium name="Genoscope - CEA"/>
            <person name="William W."/>
        </authorList>
    </citation>
    <scope>NUCLEOTIDE SEQUENCE</scope>
    <source>
        <strain evidence="7">Doubled-haploid Pahang</strain>
    </source>
</reference>
<gene>
    <name evidence="7" type="ORF">GSMUA_270580.1</name>
</gene>
<organism evidence="8 9">
    <name type="scientific">Musa acuminata subsp. malaccensis</name>
    <name type="common">Wild banana</name>
    <name type="synonym">Musa malaccensis</name>
    <dbReference type="NCBI Taxonomy" id="214687"/>
    <lineage>
        <taxon>Eukaryota</taxon>
        <taxon>Viridiplantae</taxon>
        <taxon>Streptophyta</taxon>
        <taxon>Embryophyta</taxon>
        <taxon>Tracheophyta</taxon>
        <taxon>Spermatophyta</taxon>
        <taxon>Magnoliopsida</taxon>
        <taxon>Liliopsida</taxon>
        <taxon>Zingiberales</taxon>
        <taxon>Musaceae</taxon>
        <taxon>Musa</taxon>
    </lineage>
</organism>
<keyword evidence="2" id="KW-0812">Transmembrane</keyword>
<dbReference type="AlphaFoldDB" id="A0A804J5S0"/>
<dbReference type="EMBL" id="HG996470">
    <property type="protein sequence ID" value="CAG1838881.1"/>
    <property type="molecule type" value="Genomic_DNA"/>
</dbReference>
<accession>A0A804J5S0</accession>
<evidence type="ECO:0000313" key="7">
    <source>
        <dbReference type="EMBL" id="CAG1838881.1"/>
    </source>
</evidence>
<keyword evidence="3" id="KW-1133">Transmembrane helix</keyword>
<proteinExistence type="inferred from homology"/>
<evidence type="ECO:0000313" key="9">
    <source>
        <dbReference type="Proteomes" id="UP000012960"/>
    </source>
</evidence>
<dbReference type="InParanoid" id="A0A804J5S0"/>
<dbReference type="Gramene" id="Ma05_t18080.1">
    <property type="protein sequence ID" value="Ma05_p18080.1"/>
    <property type="gene ID" value="Ma05_g18080"/>
</dbReference>
<evidence type="ECO:0000256" key="2">
    <source>
        <dbReference type="ARBA" id="ARBA00022692"/>
    </source>
</evidence>
<dbReference type="GO" id="GO:0016020">
    <property type="term" value="C:membrane"/>
    <property type="evidence" value="ECO:0007669"/>
    <property type="project" value="UniProtKB-SubCell"/>
</dbReference>
<dbReference type="OMA" id="ICYISIS"/>
<comment type="similarity">
    <text evidence="5">Belongs to the ROH1 family.</text>
</comment>
<feature type="region of interest" description="Disordered" evidence="6">
    <location>
        <begin position="192"/>
        <end position="212"/>
    </location>
</feature>